<name>A0AAN4W050_9BACT</name>
<evidence type="ECO:0000313" key="2">
    <source>
        <dbReference type="Proteomes" id="UP001310022"/>
    </source>
</evidence>
<dbReference type="AlphaFoldDB" id="A0AAN4W050"/>
<gene>
    <name evidence="1" type="ORF">PEDI_24290</name>
</gene>
<evidence type="ECO:0000313" key="1">
    <source>
        <dbReference type="EMBL" id="GJM61877.1"/>
    </source>
</evidence>
<reference evidence="1 2" key="1">
    <citation type="submission" date="2021-12" db="EMBL/GenBank/DDBJ databases">
        <title>Genome sequencing of bacteria with rrn-lacking chromosome and rrn-plasmid.</title>
        <authorList>
            <person name="Anda M."/>
            <person name="Iwasaki W."/>
        </authorList>
    </citation>
    <scope>NUCLEOTIDE SEQUENCE [LARGE SCALE GENOMIC DNA]</scope>
    <source>
        <strain evidence="1 2">NBRC 15940</strain>
    </source>
</reference>
<dbReference type="EMBL" id="BQKE01000001">
    <property type="protein sequence ID" value="GJM61877.1"/>
    <property type="molecule type" value="Genomic_DNA"/>
</dbReference>
<sequence length="44" mass="4931">MTSAIFQVLFHALAVKYTLMKDKPAFCENIKLGKVDLIGVFICL</sequence>
<proteinExistence type="predicted"/>
<keyword evidence="2" id="KW-1185">Reference proteome</keyword>
<accession>A0AAN4W050</accession>
<organism evidence="1 2">
    <name type="scientific">Persicobacter diffluens</name>
    <dbReference type="NCBI Taxonomy" id="981"/>
    <lineage>
        <taxon>Bacteria</taxon>
        <taxon>Pseudomonadati</taxon>
        <taxon>Bacteroidota</taxon>
        <taxon>Cytophagia</taxon>
        <taxon>Cytophagales</taxon>
        <taxon>Persicobacteraceae</taxon>
        <taxon>Persicobacter</taxon>
    </lineage>
</organism>
<protein>
    <submittedName>
        <fullName evidence="1">Uncharacterized protein</fullName>
    </submittedName>
</protein>
<comment type="caution">
    <text evidence="1">The sequence shown here is derived from an EMBL/GenBank/DDBJ whole genome shotgun (WGS) entry which is preliminary data.</text>
</comment>
<dbReference type="Proteomes" id="UP001310022">
    <property type="component" value="Unassembled WGS sequence"/>
</dbReference>